<feature type="binding site" evidence="17">
    <location>
        <position position="119"/>
    </location>
    <ligand>
        <name>[4Fe-4S] cluster</name>
        <dbReference type="ChEBI" id="CHEBI:49883"/>
    </ligand>
</feature>
<evidence type="ECO:0000313" key="18">
    <source>
        <dbReference type="EMBL" id="CEM60382.1"/>
    </source>
</evidence>
<dbReference type="EMBL" id="CDNC01000001">
    <property type="protein sequence ID" value="CEM60382.1"/>
    <property type="molecule type" value="Genomic_DNA"/>
</dbReference>
<keyword evidence="7 17" id="KW-0819">tRNA processing</keyword>
<keyword evidence="9 17" id="KW-0671">Queuosine biosynthesis</keyword>
<dbReference type="GO" id="GO:0052693">
    <property type="term" value="F:epoxyqueuosine reductase activity"/>
    <property type="evidence" value="ECO:0007669"/>
    <property type="project" value="UniProtKB-UniRule"/>
</dbReference>
<organism evidence="18 19">
    <name type="scientific">Treponema phagedenis</name>
    <dbReference type="NCBI Taxonomy" id="162"/>
    <lineage>
        <taxon>Bacteria</taxon>
        <taxon>Pseudomonadati</taxon>
        <taxon>Spirochaetota</taxon>
        <taxon>Spirochaetia</taxon>
        <taxon>Spirochaetales</taxon>
        <taxon>Treponemataceae</taxon>
        <taxon>Treponema</taxon>
    </lineage>
</organism>
<dbReference type="GO" id="GO:0051539">
    <property type="term" value="F:4 iron, 4 sulfur cluster binding"/>
    <property type="evidence" value="ECO:0007669"/>
    <property type="project" value="UniProtKB-UniRule"/>
</dbReference>
<comment type="pathway">
    <text evidence="2 17">tRNA modification; tRNA-queuosine biosynthesis.</text>
</comment>
<keyword evidence="11 17" id="KW-0408">Iron</keyword>
<dbReference type="Pfam" id="PF02677">
    <property type="entry name" value="QueH"/>
    <property type="match status" value="1"/>
</dbReference>
<dbReference type="AlphaFoldDB" id="A0A0B7GS98"/>
<evidence type="ECO:0000256" key="13">
    <source>
        <dbReference type="ARBA" id="ARBA00023157"/>
    </source>
</evidence>
<evidence type="ECO:0000256" key="12">
    <source>
        <dbReference type="ARBA" id="ARBA00023014"/>
    </source>
</evidence>
<feature type="binding site" evidence="17">
    <location>
        <position position="116"/>
    </location>
    <ligand>
        <name>[4Fe-4S] cluster</name>
        <dbReference type="ChEBI" id="CHEBI:49883"/>
    </ligand>
</feature>
<keyword evidence="14 17" id="KW-0676">Redox-active center</keyword>
<comment type="function">
    <text evidence="1 17">Catalyzes the conversion of epoxyqueuosine (oQ) to queuosine (Q), which is a hypermodified base found in the wobble positions of tRNA(Asp), tRNA(Asn), tRNA(His) and tRNA(Tyr).</text>
</comment>
<proteinExistence type="inferred from homology"/>
<evidence type="ECO:0000256" key="15">
    <source>
        <dbReference type="ARBA" id="ARBA00031446"/>
    </source>
</evidence>
<accession>A0A0B7GS98</accession>
<evidence type="ECO:0000256" key="14">
    <source>
        <dbReference type="ARBA" id="ARBA00023284"/>
    </source>
</evidence>
<dbReference type="Proteomes" id="UP000042527">
    <property type="component" value="Unassembled WGS sequence"/>
</dbReference>
<dbReference type="GeneID" id="57753581"/>
<reference evidence="19" key="1">
    <citation type="submission" date="2015-01" db="EMBL/GenBank/DDBJ databases">
        <authorList>
            <person name="Manzoor Shahid"/>
            <person name="Zubair Saima"/>
        </authorList>
    </citation>
    <scope>NUCLEOTIDE SEQUENCE [LARGE SCALE GENOMIC DNA]</scope>
    <source>
        <strain evidence="19">V1</strain>
    </source>
</reference>
<dbReference type="GO" id="GO:0046872">
    <property type="term" value="F:metal ion binding"/>
    <property type="evidence" value="ECO:0007669"/>
    <property type="project" value="UniProtKB-KW"/>
</dbReference>
<name>A0A0B7GS98_TREPH</name>
<dbReference type="HAMAP" id="MF_02089">
    <property type="entry name" value="QueH"/>
    <property type="match status" value="1"/>
</dbReference>
<keyword evidence="12 17" id="KW-0411">Iron-sulfur</keyword>
<evidence type="ECO:0000256" key="4">
    <source>
        <dbReference type="ARBA" id="ARBA00012622"/>
    </source>
</evidence>
<dbReference type="InterPro" id="IPR003828">
    <property type="entry name" value="QueH"/>
</dbReference>
<dbReference type="EC" id="1.17.99.6" evidence="4 17"/>
<keyword evidence="10 17" id="KW-0560">Oxidoreductase</keyword>
<gene>
    <name evidence="17" type="primary">queH</name>
    <name evidence="18" type="ORF">TPHV1_10050</name>
</gene>
<dbReference type="RefSeq" id="WP_044634185.1">
    <property type="nucleotide sequence ID" value="NZ_CDNC01000001.1"/>
</dbReference>
<comment type="similarity">
    <text evidence="3 17">Belongs to the QueH family.</text>
</comment>
<evidence type="ECO:0000256" key="11">
    <source>
        <dbReference type="ARBA" id="ARBA00023004"/>
    </source>
</evidence>
<feature type="binding site" evidence="17">
    <location>
        <position position="31"/>
    </location>
    <ligand>
        <name>[4Fe-4S] cluster</name>
        <dbReference type="ChEBI" id="CHEBI:49883"/>
    </ligand>
</feature>
<feature type="disulfide bond" description="Redox-active" evidence="17">
    <location>
        <begin position="197"/>
        <end position="199"/>
    </location>
</feature>
<evidence type="ECO:0000256" key="16">
    <source>
        <dbReference type="ARBA" id="ARBA00047415"/>
    </source>
</evidence>
<keyword evidence="19" id="KW-1185">Reference proteome</keyword>
<evidence type="ECO:0000256" key="2">
    <source>
        <dbReference type="ARBA" id="ARBA00004691"/>
    </source>
</evidence>
<evidence type="ECO:0000256" key="6">
    <source>
        <dbReference type="ARBA" id="ARBA00022485"/>
    </source>
</evidence>
<evidence type="ECO:0000256" key="1">
    <source>
        <dbReference type="ARBA" id="ARBA00002268"/>
    </source>
</evidence>
<dbReference type="UniPathway" id="UPA00392"/>
<keyword evidence="8 17" id="KW-0479">Metal-binding</keyword>
<evidence type="ECO:0000256" key="10">
    <source>
        <dbReference type="ARBA" id="ARBA00023002"/>
    </source>
</evidence>
<dbReference type="PANTHER" id="PTHR36701:SF1">
    <property type="entry name" value="EPOXYQUEUOSINE REDUCTASE QUEH"/>
    <property type="match status" value="1"/>
</dbReference>
<protein>
    <recommendedName>
        <fullName evidence="5 17">Epoxyqueuosine reductase QueH</fullName>
        <ecNumber evidence="4 17">1.17.99.6</ecNumber>
    </recommendedName>
    <alternativeName>
        <fullName evidence="15 17">Queuosine biosynthesis protein QueH</fullName>
    </alternativeName>
</protein>
<keyword evidence="6 17" id="KW-0004">4Fe-4S</keyword>
<keyword evidence="13 17" id="KW-1015">Disulfide bond</keyword>
<evidence type="ECO:0000313" key="19">
    <source>
        <dbReference type="Proteomes" id="UP000042527"/>
    </source>
</evidence>
<evidence type="ECO:0000256" key="17">
    <source>
        <dbReference type="HAMAP-Rule" id="MF_02089"/>
    </source>
</evidence>
<dbReference type="PANTHER" id="PTHR36701">
    <property type="entry name" value="EPOXYQUEUOSINE REDUCTASE QUEH"/>
    <property type="match status" value="1"/>
</dbReference>
<comment type="catalytic activity">
    <reaction evidence="16 17">
        <text>epoxyqueuosine(34) in tRNA + AH2 = queuosine(34) in tRNA + A + H2O</text>
        <dbReference type="Rhea" id="RHEA:32159"/>
        <dbReference type="Rhea" id="RHEA-COMP:18571"/>
        <dbReference type="Rhea" id="RHEA-COMP:18582"/>
        <dbReference type="ChEBI" id="CHEBI:13193"/>
        <dbReference type="ChEBI" id="CHEBI:15377"/>
        <dbReference type="ChEBI" id="CHEBI:17499"/>
        <dbReference type="ChEBI" id="CHEBI:194431"/>
        <dbReference type="ChEBI" id="CHEBI:194443"/>
        <dbReference type="EC" id="1.17.99.6"/>
    </reaction>
</comment>
<dbReference type="GO" id="GO:0008616">
    <property type="term" value="P:tRNA queuosine(34) biosynthetic process"/>
    <property type="evidence" value="ECO:0007669"/>
    <property type="project" value="UniProtKB-UniRule"/>
</dbReference>
<evidence type="ECO:0000256" key="8">
    <source>
        <dbReference type="ARBA" id="ARBA00022723"/>
    </source>
</evidence>
<evidence type="ECO:0000256" key="9">
    <source>
        <dbReference type="ARBA" id="ARBA00022785"/>
    </source>
</evidence>
<sequence>MKINYNIFMEETIENLKTSGIVSTLLLHSCCAPCSSSVIKRLAPHFKLTVFYYNPNIDSDNEYKKRAEEQQRLIEIYNAQKLFPIPVRIITAEYSPEAFYTIAKGYENCREGGERCFRCYHLRLSITAEAAQKNGFDYFCSTLSVSPLKNAEKINKIGSALSTENCRWLSSDFKKKNGYLSSIELSKRFGLYRQDYCGCIYSKNERADFERHKRERELLQPVKTEM</sequence>
<evidence type="ECO:0000256" key="7">
    <source>
        <dbReference type="ARBA" id="ARBA00022694"/>
    </source>
</evidence>
<feature type="binding site" evidence="17">
    <location>
        <position position="30"/>
    </location>
    <ligand>
        <name>[4Fe-4S] cluster</name>
        <dbReference type="ChEBI" id="CHEBI:49883"/>
    </ligand>
</feature>
<evidence type="ECO:0000256" key="3">
    <source>
        <dbReference type="ARBA" id="ARBA00008207"/>
    </source>
</evidence>
<evidence type="ECO:0000256" key="5">
    <source>
        <dbReference type="ARBA" id="ARBA00016895"/>
    </source>
</evidence>